<dbReference type="GeneTree" id="ENSGT00940000160418"/>
<evidence type="ECO:0000256" key="4">
    <source>
        <dbReference type="ARBA" id="ARBA00022723"/>
    </source>
</evidence>
<evidence type="ECO:0000256" key="5">
    <source>
        <dbReference type="ARBA" id="ARBA00022833"/>
    </source>
</evidence>
<dbReference type="Pfam" id="PF15936">
    <property type="entry name" value="DUF4749"/>
    <property type="match status" value="1"/>
</dbReference>
<keyword evidence="2" id="KW-0963">Cytoplasm</keyword>
<comment type="subcellular location">
    <subcellularLocation>
        <location evidence="1">Cytoplasm</location>
        <location evidence="1">Cytoskeleton</location>
    </subcellularLocation>
</comment>
<dbReference type="GO" id="GO:0030036">
    <property type="term" value="P:actin cytoskeleton organization"/>
    <property type="evidence" value="ECO:0007669"/>
    <property type="project" value="TreeGrafter"/>
</dbReference>
<feature type="domain" description="PDZ" evidence="14">
    <location>
        <begin position="1"/>
        <end position="85"/>
    </location>
</feature>
<evidence type="ECO:0000256" key="9">
    <source>
        <dbReference type="ARBA" id="ARBA00039370"/>
    </source>
</evidence>
<dbReference type="InterPro" id="IPR050604">
    <property type="entry name" value="PDZ-LIM_domain"/>
</dbReference>
<evidence type="ECO:0000256" key="8">
    <source>
        <dbReference type="ARBA" id="ARBA00037701"/>
    </source>
</evidence>
<dbReference type="SMART" id="SM00228">
    <property type="entry name" value="PDZ"/>
    <property type="match status" value="1"/>
</dbReference>
<accession>A0A3B3QAH0</accession>
<reference evidence="15" key="1">
    <citation type="submission" date="2025-08" db="UniProtKB">
        <authorList>
            <consortium name="Ensembl"/>
        </authorList>
    </citation>
    <scope>IDENTIFICATION</scope>
</reference>
<dbReference type="InterPro" id="IPR031847">
    <property type="entry name" value="PDLI1-4/Zasp-like_mid"/>
</dbReference>
<evidence type="ECO:0000259" key="14">
    <source>
        <dbReference type="PROSITE" id="PS50106"/>
    </source>
</evidence>
<reference evidence="15" key="2">
    <citation type="submission" date="2025-09" db="UniProtKB">
        <authorList>
            <consortium name="Ensembl"/>
        </authorList>
    </citation>
    <scope>IDENTIFICATION</scope>
</reference>
<evidence type="ECO:0000313" key="15">
    <source>
        <dbReference type="Ensembl" id="ENSPKIP00000002769.1"/>
    </source>
</evidence>
<evidence type="ECO:0000256" key="2">
    <source>
        <dbReference type="ARBA" id="ARBA00022490"/>
    </source>
</evidence>
<dbReference type="SUPFAM" id="SSF57716">
    <property type="entry name" value="Glucocorticoid receptor-like (DNA-binding domain)"/>
    <property type="match status" value="1"/>
</dbReference>
<dbReference type="PANTHER" id="PTHR24214">
    <property type="entry name" value="PDZ AND LIM DOMAIN PROTEIN ZASP"/>
    <property type="match status" value="1"/>
</dbReference>
<evidence type="ECO:0000256" key="11">
    <source>
        <dbReference type="PROSITE-ProRule" id="PRU00125"/>
    </source>
</evidence>
<dbReference type="Pfam" id="PF00412">
    <property type="entry name" value="LIM"/>
    <property type="match status" value="1"/>
</dbReference>
<keyword evidence="16" id="KW-1185">Reference proteome</keyword>
<dbReference type="SMART" id="SM00132">
    <property type="entry name" value="LIM"/>
    <property type="match status" value="1"/>
</dbReference>
<dbReference type="PROSITE" id="PS50106">
    <property type="entry name" value="PDZ"/>
    <property type="match status" value="1"/>
</dbReference>
<evidence type="ECO:0000256" key="1">
    <source>
        <dbReference type="ARBA" id="ARBA00004245"/>
    </source>
</evidence>
<protein>
    <recommendedName>
        <fullName evidence="9">PDZ and LIM domain protein 2</fullName>
    </recommendedName>
</protein>
<evidence type="ECO:0000256" key="10">
    <source>
        <dbReference type="ARBA" id="ARBA00046459"/>
    </source>
</evidence>
<dbReference type="OrthoDB" id="44841at2759"/>
<keyword evidence="3" id="KW-0597">Phosphoprotein</keyword>
<sequence length="336" mass="36620">MMPLTVNLIGPSPWGFRVSGGKDFKKALIVSKVSGGSKAELADLRVGDVILEVNGESTSEMLNTEAQNNIRSSRTLLRLLVARPGPPGPGCTDGITPPEQEVLFASQSSSVEPVSSRVSFPEPPDNPKGIMGTHTPAKAKRLCSIQPRTFNHGLARLAAQDLLSAAEKGSSTPSLTAPPPVSLLSPDPSDTEMPAPHRQSMERLDRDSEVYKMLQENRHSRTQPRQSYSFRLLQEELEAGEKGENSRLPPRLSSSASGSQQLHTCERCGTSIVTQAVRITEGRYRHPECYSCAQCGLSLKMRGHFWVGDEMFCEKHAQERYRGPGSGRRAAVSPPH</sequence>
<dbReference type="InterPro" id="IPR036034">
    <property type="entry name" value="PDZ_sf"/>
</dbReference>
<feature type="region of interest" description="Disordered" evidence="12">
    <location>
        <begin position="168"/>
        <end position="205"/>
    </location>
</feature>
<keyword evidence="6 11" id="KW-0440">LIM domain</keyword>
<evidence type="ECO:0000313" key="16">
    <source>
        <dbReference type="Proteomes" id="UP000261540"/>
    </source>
</evidence>
<dbReference type="GO" id="GO:0061061">
    <property type="term" value="P:muscle structure development"/>
    <property type="evidence" value="ECO:0007669"/>
    <property type="project" value="TreeGrafter"/>
</dbReference>
<dbReference type="SUPFAM" id="SSF50156">
    <property type="entry name" value="PDZ domain-like"/>
    <property type="match status" value="1"/>
</dbReference>
<dbReference type="Pfam" id="PF00595">
    <property type="entry name" value="PDZ"/>
    <property type="match status" value="1"/>
</dbReference>
<dbReference type="InterPro" id="IPR001478">
    <property type="entry name" value="PDZ"/>
</dbReference>
<dbReference type="PANTHER" id="PTHR24214:SF1">
    <property type="entry name" value="PDZ AND LIM DOMAIN PROTEIN 2"/>
    <property type="match status" value="1"/>
</dbReference>
<dbReference type="GO" id="GO:0030018">
    <property type="term" value="C:Z disc"/>
    <property type="evidence" value="ECO:0007669"/>
    <property type="project" value="TreeGrafter"/>
</dbReference>
<dbReference type="GO" id="GO:0031941">
    <property type="term" value="C:filamentous actin"/>
    <property type="evidence" value="ECO:0007669"/>
    <property type="project" value="TreeGrafter"/>
</dbReference>
<dbReference type="Gene3D" id="2.30.42.10">
    <property type="match status" value="1"/>
</dbReference>
<dbReference type="GO" id="GO:0001725">
    <property type="term" value="C:stress fiber"/>
    <property type="evidence" value="ECO:0007669"/>
    <property type="project" value="TreeGrafter"/>
</dbReference>
<evidence type="ECO:0000256" key="12">
    <source>
        <dbReference type="SAM" id="MobiDB-lite"/>
    </source>
</evidence>
<evidence type="ECO:0000256" key="7">
    <source>
        <dbReference type="ARBA" id="ARBA00023212"/>
    </source>
</evidence>
<dbReference type="GO" id="GO:0003779">
    <property type="term" value="F:actin binding"/>
    <property type="evidence" value="ECO:0007669"/>
    <property type="project" value="TreeGrafter"/>
</dbReference>
<dbReference type="CDD" id="cd06753">
    <property type="entry name" value="PDZ_PDLIM-like"/>
    <property type="match status" value="1"/>
</dbReference>
<dbReference type="GO" id="GO:0051371">
    <property type="term" value="F:muscle alpha-actinin binding"/>
    <property type="evidence" value="ECO:0007669"/>
    <property type="project" value="TreeGrafter"/>
</dbReference>
<dbReference type="FunFam" id="2.10.110.10:FF:000085">
    <property type="entry name" value="PDZ and LIM domain 2 (mystique)"/>
    <property type="match status" value="1"/>
</dbReference>
<dbReference type="Ensembl" id="ENSPKIT00000026721.1">
    <property type="protein sequence ID" value="ENSPKIP00000002769.1"/>
    <property type="gene ID" value="ENSPKIG00000020534.1"/>
</dbReference>
<comment type="subunit">
    <text evidence="10">Interacts with alpha-actinins ACTN1 and ACTN4, FLNA and MYH9. Interacts (via LIM zinc-binding domain) with MKRN2.</text>
</comment>
<comment type="function">
    <text evidence="8">Probable adapter protein located at the actin cytoskeleton that promotes cell attachment. Necessary for the migratory capacity of epithelial cells. Overexpression enhances cell adhesion to collagen and fibronectin and suppresses anchorage independent growth. May contribute to tumor cell migratory capacity.</text>
</comment>
<dbReference type="GO" id="GO:0007507">
    <property type="term" value="P:heart development"/>
    <property type="evidence" value="ECO:0007669"/>
    <property type="project" value="TreeGrafter"/>
</dbReference>
<keyword evidence="4 11" id="KW-0479">Metal-binding</keyword>
<dbReference type="AlphaFoldDB" id="A0A3B3QAH0"/>
<dbReference type="Gene3D" id="2.10.110.10">
    <property type="entry name" value="Cysteine Rich Protein"/>
    <property type="match status" value="1"/>
</dbReference>
<dbReference type="Proteomes" id="UP000261540">
    <property type="component" value="Unplaced"/>
</dbReference>
<evidence type="ECO:0000256" key="6">
    <source>
        <dbReference type="ARBA" id="ARBA00023038"/>
    </source>
</evidence>
<dbReference type="CDD" id="cd09449">
    <property type="entry name" value="LIM_Mystique"/>
    <property type="match status" value="1"/>
</dbReference>
<keyword evidence="5 11" id="KW-0862">Zinc</keyword>
<dbReference type="GO" id="GO:0005912">
    <property type="term" value="C:adherens junction"/>
    <property type="evidence" value="ECO:0007669"/>
    <property type="project" value="TreeGrafter"/>
</dbReference>
<keyword evidence="7" id="KW-0206">Cytoskeleton</keyword>
<evidence type="ECO:0000259" key="13">
    <source>
        <dbReference type="PROSITE" id="PS50023"/>
    </source>
</evidence>
<dbReference type="PROSITE" id="PS00478">
    <property type="entry name" value="LIM_DOMAIN_1"/>
    <property type="match status" value="1"/>
</dbReference>
<feature type="domain" description="LIM zinc-binding" evidence="13">
    <location>
        <begin position="263"/>
        <end position="323"/>
    </location>
</feature>
<proteinExistence type="predicted"/>
<dbReference type="PROSITE" id="PS50023">
    <property type="entry name" value="LIM_DOMAIN_2"/>
    <property type="match status" value="1"/>
</dbReference>
<evidence type="ECO:0000256" key="3">
    <source>
        <dbReference type="ARBA" id="ARBA00022553"/>
    </source>
</evidence>
<organism evidence="15 16">
    <name type="scientific">Paramormyrops kingsleyae</name>
    <dbReference type="NCBI Taxonomy" id="1676925"/>
    <lineage>
        <taxon>Eukaryota</taxon>
        <taxon>Metazoa</taxon>
        <taxon>Chordata</taxon>
        <taxon>Craniata</taxon>
        <taxon>Vertebrata</taxon>
        <taxon>Euteleostomi</taxon>
        <taxon>Actinopterygii</taxon>
        <taxon>Neopterygii</taxon>
        <taxon>Teleostei</taxon>
        <taxon>Osteoglossocephala</taxon>
        <taxon>Osteoglossomorpha</taxon>
        <taxon>Osteoglossiformes</taxon>
        <taxon>Mormyridae</taxon>
        <taxon>Paramormyrops</taxon>
    </lineage>
</organism>
<name>A0A3B3QAH0_9TELE</name>
<dbReference type="InterPro" id="IPR001781">
    <property type="entry name" value="Znf_LIM"/>
</dbReference>
<dbReference type="FunFam" id="2.30.42.10:FF:000055">
    <property type="entry name" value="PDZ and LIM domain protein 3"/>
    <property type="match status" value="1"/>
</dbReference>
<dbReference type="STRING" id="1676925.ENSPKIP00000002769"/>
<dbReference type="GO" id="GO:0046872">
    <property type="term" value="F:metal ion binding"/>
    <property type="evidence" value="ECO:0007669"/>
    <property type="project" value="UniProtKB-KW"/>
</dbReference>